<dbReference type="Proteomes" id="UP000578531">
    <property type="component" value="Unassembled WGS sequence"/>
</dbReference>
<dbReference type="GO" id="GO:0005789">
    <property type="term" value="C:endoplasmic reticulum membrane"/>
    <property type="evidence" value="ECO:0007669"/>
    <property type="project" value="UniProtKB-SubCell"/>
</dbReference>
<evidence type="ECO:0000313" key="11">
    <source>
        <dbReference type="Proteomes" id="UP000578531"/>
    </source>
</evidence>
<evidence type="ECO:0000256" key="6">
    <source>
        <dbReference type="ARBA" id="ARBA00022989"/>
    </source>
</evidence>
<sequence length="251" mass="27748">MTETTEAKPRKLIPISQPISVLPSDIARLYTHLHPIIILTVYYFCFPYLVADPVSVLFKALAPLAHLQITYCVVCLPQSSGGSTPSPTSSKGPTTRKRVQFAQSAKSKPTSVGSRITPAIISLLLCLSLSAPLLTVILILFGAPLTTHFWHNLLCATHISLLGVLPLFYVHGVNARMWREISGACLPFDEVWGGLVGAVVGAWLGAVPIPLDWDREWQKWPVTIVTGTYLGWFVFRFAGEYFLRGKRIEFD</sequence>
<dbReference type="UniPathway" id="UPA00196"/>
<evidence type="ECO:0008006" key="12">
    <source>
        <dbReference type="Google" id="ProtNLM"/>
    </source>
</evidence>
<evidence type="ECO:0000256" key="8">
    <source>
        <dbReference type="SAM" id="MobiDB-lite"/>
    </source>
</evidence>
<feature type="transmembrane region" description="Helical" evidence="9">
    <location>
        <begin position="217"/>
        <end position="238"/>
    </location>
</feature>
<evidence type="ECO:0000256" key="2">
    <source>
        <dbReference type="ARBA" id="ARBA00004687"/>
    </source>
</evidence>
<feature type="compositionally biased region" description="Polar residues" evidence="8">
    <location>
        <begin position="101"/>
        <end position="112"/>
    </location>
</feature>
<keyword evidence="4 9" id="KW-0812">Transmembrane</keyword>
<evidence type="ECO:0000313" key="10">
    <source>
        <dbReference type="EMBL" id="KAF6240479.1"/>
    </source>
</evidence>
<evidence type="ECO:0000256" key="9">
    <source>
        <dbReference type="SAM" id="Phobius"/>
    </source>
</evidence>
<dbReference type="Pfam" id="PF06699">
    <property type="entry name" value="PIG-F"/>
    <property type="match status" value="1"/>
</dbReference>
<comment type="pathway">
    <text evidence="2">Glycolipid biosynthesis; glycosylphosphatidylinositol-anchor biosynthesis.</text>
</comment>
<keyword evidence="11" id="KW-1185">Reference proteome</keyword>
<dbReference type="InterPro" id="IPR009580">
    <property type="entry name" value="GPI_biosynthesis_protein_Pig-F"/>
</dbReference>
<dbReference type="EMBL" id="JACCJC010000003">
    <property type="protein sequence ID" value="KAF6240479.1"/>
    <property type="molecule type" value="Genomic_DNA"/>
</dbReference>
<protein>
    <recommendedName>
        <fullName evidence="12">Glycosylphosphatidylinositol anchor biosynthesis protein 11</fullName>
    </recommendedName>
</protein>
<feature type="compositionally biased region" description="Low complexity" evidence="8">
    <location>
        <begin position="82"/>
        <end position="93"/>
    </location>
</feature>
<accession>A0A8H6G4I0</accession>
<gene>
    <name evidence="10" type="ORF">HO173_001147</name>
</gene>
<evidence type="ECO:0000256" key="4">
    <source>
        <dbReference type="ARBA" id="ARBA00022692"/>
    </source>
</evidence>
<comment type="subcellular location">
    <subcellularLocation>
        <location evidence="1">Endoplasmic reticulum membrane</location>
        <topology evidence="1">Multi-pass membrane protein</topology>
    </subcellularLocation>
</comment>
<feature type="transmembrane region" description="Helical" evidence="9">
    <location>
        <begin position="32"/>
        <end position="51"/>
    </location>
</feature>
<feature type="transmembrane region" description="Helical" evidence="9">
    <location>
        <begin position="191"/>
        <end position="211"/>
    </location>
</feature>
<proteinExistence type="predicted"/>
<keyword evidence="6 9" id="KW-1133">Transmembrane helix</keyword>
<dbReference type="OrthoDB" id="17366at2759"/>
<dbReference type="GO" id="GO:0006506">
    <property type="term" value="P:GPI anchor biosynthetic process"/>
    <property type="evidence" value="ECO:0007669"/>
    <property type="project" value="UniProtKB-UniPathway"/>
</dbReference>
<reference evidence="10 11" key="1">
    <citation type="journal article" date="2020" name="Genomics">
        <title>Complete, high-quality genomes from long-read metagenomic sequencing of two wolf lichen thalli reveals enigmatic genome architecture.</title>
        <authorList>
            <person name="McKenzie S.K."/>
            <person name="Walston R.F."/>
            <person name="Allen J.L."/>
        </authorList>
    </citation>
    <scope>NUCLEOTIDE SEQUENCE [LARGE SCALE GENOMIC DNA]</scope>
    <source>
        <strain evidence="10">WasteWater2</strain>
    </source>
</reference>
<dbReference type="GeneID" id="59282823"/>
<keyword evidence="5" id="KW-0256">Endoplasmic reticulum</keyword>
<evidence type="ECO:0000256" key="7">
    <source>
        <dbReference type="ARBA" id="ARBA00023136"/>
    </source>
</evidence>
<feature type="transmembrane region" description="Helical" evidence="9">
    <location>
        <begin position="116"/>
        <end position="143"/>
    </location>
</feature>
<evidence type="ECO:0000256" key="1">
    <source>
        <dbReference type="ARBA" id="ARBA00004477"/>
    </source>
</evidence>
<name>A0A8H6G4I0_9LECA</name>
<organism evidence="10 11">
    <name type="scientific">Letharia columbiana</name>
    <dbReference type="NCBI Taxonomy" id="112416"/>
    <lineage>
        <taxon>Eukaryota</taxon>
        <taxon>Fungi</taxon>
        <taxon>Dikarya</taxon>
        <taxon>Ascomycota</taxon>
        <taxon>Pezizomycotina</taxon>
        <taxon>Lecanoromycetes</taxon>
        <taxon>OSLEUM clade</taxon>
        <taxon>Lecanoromycetidae</taxon>
        <taxon>Lecanorales</taxon>
        <taxon>Lecanorineae</taxon>
        <taxon>Parmeliaceae</taxon>
        <taxon>Letharia</taxon>
    </lineage>
</organism>
<keyword evidence="7 9" id="KW-0472">Membrane</keyword>
<comment type="caution">
    <text evidence="10">The sequence shown here is derived from an EMBL/GenBank/DDBJ whole genome shotgun (WGS) entry which is preliminary data.</text>
</comment>
<keyword evidence="3" id="KW-0337">GPI-anchor biosynthesis</keyword>
<dbReference type="RefSeq" id="XP_037169738.1">
    <property type="nucleotide sequence ID" value="XM_037303091.1"/>
</dbReference>
<feature type="region of interest" description="Disordered" evidence="8">
    <location>
        <begin position="82"/>
        <end position="112"/>
    </location>
</feature>
<feature type="transmembrane region" description="Helical" evidence="9">
    <location>
        <begin position="149"/>
        <end position="170"/>
    </location>
</feature>
<evidence type="ECO:0000256" key="5">
    <source>
        <dbReference type="ARBA" id="ARBA00022824"/>
    </source>
</evidence>
<dbReference type="AlphaFoldDB" id="A0A8H6G4I0"/>
<evidence type="ECO:0000256" key="3">
    <source>
        <dbReference type="ARBA" id="ARBA00022502"/>
    </source>
</evidence>